<accession>A0A5B8MH89</accession>
<keyword evidence="4 7" id="KW-0676">Redox-active center</keyword>
<evidence type="ECO:0000259" key="9">
    <source>
        <dbReference type="PROSITE" id="PS51352"/>
    </source>
</evidence>
<dbReference type="PIRSF" id="PIRSF000239">
    <property type="entry name" value="AHPC"/>
    <property type="match status" value="1"/>
</dbReference>
<dbReference type="Pfam" id="PF10417">
    <property type="entry name" value="1-cysPrx_C"/>
    <property type="match status" value="1"/>
</dbReference>
<dbReference type="GO" id="GO:0140824">
    <property type="term" value="F:thioredoxin-dependent peroxiredoxin activity"/>
    <property type="evidence" value="ECO:0007669"/>
    <property type="project" value="UniProtKB-EC"/>
</dbReference>
<dbReference type="OrthoDB" id="2996783at2759"/>
<evidence type="ECO:0000256" key="4">
    <source>
        <dbReference type="ARBA" id="ARBA00023284"/>
    </source>
</evidence>
<name>A0A5B8MH89_9CHLO</name>
<dbReference type="GO" id="GO:0005829">
    <property type="term" value="C:cytosol"/>
    <property type="evidence" value="ECO:0007669"/>
    <property type="project" value="TreeGrafter"/>
</dbReference>
<keyword evidence="2 7" id="KW-0049">Antioxidant</keyword>
<dbReference type="PROSITE" id="PS51352">
    <property type="entry name" value="THIOREDOXIN_2"/>
    <property type="match status" value="1"/>
</dbReference>
<dbReference type="InterPro" id="IPR013766">
    <property type="entry name" value="Thioredoxin_domain"/>
</dbReference>
<dbReference type="Proteomes" id="UP000316726">
    <property type="component" value="Chromosome 3"/>
</dbReference>
<dbReference type="SUPFAM" id="SSF52833">
    <property type="entry name" value="Thioredoxin-like"/>
    <property type="match status" value="1"/>
</dbReference>
<evidence type="ECO:0000256" key="2">
    <source>
        <dbReference type="ARBA" id="ARBA00022862"/>
    </source>
</evidence>
<dbReference type="InterPro" id="IPR036249">
    <property type="entry name" value="Thioredoxin-like_sf"/>
</dbReference>
<dbReference type="PANTHER" id="PTHR43503">
    <property type="entry name" value="MCG48959-RELATED"/>
    <property type="match status" value="1"/>
</dbReference>
<organism evidence="10 11">
    <name type="scientific">Chloropicon primus</name>
    <dbReference type="NCBI Taxonomy" id="1764295"/>
    <lineage>
        <taxon>Eukaryota</taxon>
        <taxon>Viridiplantae</taxon>
        <taxon>Chlorophyta</taxon>
        <taxon>Chloropicophyceae</taxon>
        <taxon>Chloropicales</taxon>
        <taxon>Chloropicaceae</taxon>
        <taxon>Chloropicon</taxon>
    </lineage>
</organism>
<evidence type="ECO:0000256" key="7">
    <source>
        <dbReference type="PIRNR" id="PIRNR000239"/>
    </source>
</evidence>
<evidence type="ECO:0000256" key="3">
    <source>
        <dbReference type="ARBA" id="ARBA00023002"/>
    </source>
</evidence>
<evidence type="ECO:0000313" key="11">
    <source>
        <dbReference type="Proteomes" id="UP000316726"/>
    </source>
</evidence>
<evidence type="ECO:0000313" key="10">
    <source>
        <dbReference type="EMBL" id="QDZ19816.1"/>
    </source>
</evidence>
<dbReference type="InterPro" id="IPR024706">
    <property type="entry name" value="Peroxiredoxin_AhpC-typ"/>
</dbReference>
<keyword evidence="1 7" id="KW-0575">Peroxidase</keyword>
<dbReference type="CDD" id="cd03016">
    <property type="entry name" value="PRX_1cys"/>
    <property type="match status" value="1"/>
</dbReference>
<feature type="active site" description="Cysteine sulfenic acid (-SOH) intermediate; for peroxidase activity" evidence="8">
    <location>
        <position position="43"/>
    </location>
</feature>
<dbReference type="PANTHER" id="PTHR43503:SF12">
    <property type="entry name" value="PEROXIREDOXIN"/>
    <property type="match status" value="1"/>
</dbReference>
<dbReference type="EC" id="1.11.1.24" evidence="7"/>
<dbReference type="GO" id="GO:0045454">
    <property type="term" value="P:cell redox homeostasis"/>
    <property type="evidence" value="ECO:0007669"/>
    <property type="project" value="TreeGrafter"/>
</dbReference>
<comment type="function">
    <text evidence="7">Thiol-specific peroxidase that catalyzes the reduction of hydrogen peroxide and organic hydroperoxides to water and alcohols, respectively.</text>
</comment>
<proteinExistence type="inferred from homology"/>
<dbReference type="AlphaFoldDB" id="A0A5B8MH89"/>
<comment type="similarity">
    <text evidence="5">Belongs to the peroxiredoxin family. Prx6 subfamily.</text>
</comment>
<sequence length="223" mass="24643">MRLGTRVPDFRADSTAGPLRWHEYIEGRWAVLFSHPNDFTPVCTTELGSVARLLGEFDKRGVKVAALSCNTTESHKTWIKDIEALPEFCGEAKVCYPIVSDPKREVATVYGMLDPEEKDKEGMPMTCRAVFVIKPDKTLALSILYPATTGRNFQEVLRAIDSLQLTAKHSVATPADWCSGKDCMVVPTLSDEDASAKFEHGFTKLSVPSNKGYLRVTKDPSAS</sequence>
<feature type="domain" description="Thioredoxin" evidence="9">
    <location>
        <begin position="1"/>
        <end position="165"/>
    </location>
</feature>
<dbReference type="InterPro" id="IPR000866">
    <property type="entry name" value="AhpC/TSA"/>
</dbReference>
<evidence type="ECO:0000256" key="8">
    <source>
        <dbReference type="PIRSR" id="PIRSR000239-1"/>
    </source>
</evidence>
<keyword evidence="3 7" id="KW-0560">Oxidoreductase</keyword>
<dbReference type="InterPro" id="IPR045020">
    <property type="entry name" value="PRX_1cys"/>
</dbReference>
<dbReference type="Gene3D" id="3.40.30.10">
    <property type="entry name" value="Glutaredoxin"/>
    <property type="match status" value="1"/>
</dbReference>
<keyword evidence="11" id="KW-1185">Reference proteome</keyword>
<comment type="catalytic activity">
    <reaction evidence="6 7">
        <text>a hydroperoxide + [thioredoxin]-dithiol = an alcohol + [thioredoxin]-disulfide + H2O</text>
        <dbReference type="Rhea" id="RHEA:62620"/>
        <dbReference type="Rhea" id="RHEA-COMP:10698"/>
        <dbReference type="Rhea" id="RHEA-COMP:10700"/>
        <dbReference type="ChEBI" id="CHEBI:15377"/>
        <dbReference type="ChEBI" id="CHEBI:29950"/>
        <dbReference type="ChEBI" id="CHEBI:30879"/>
        <dbReference type="ChEBI" id="CHEBI:35924"/>
        <dbReference type="ChEBI" id="CHEBI:50058"/>
        <dbReference type="EC" id="1.11.1.24"/>
    </reaction>
</comment>
<dbReference type="Pfam" id="PF00578">
    <property type="entry name" value="AhpC-TSA"/>
    <property type="match status" value="1"/>
</dbReference>
<protein>
    <recommendedName>
        <fullName evidence="7">Peroxiredoxin</fullName>
        <ecNumber evidence="7">1.11.1.24</ecNumber>
    </recommendedName>
</protein>
<dbReference type="Gene3D" id="3.30.1020.10">
    <property type="entry name" value="Antioxidant, Horf6, Chain A, domain2"/>
    <property type="match status" value="1"/>
</dbReference>
<dbReference type="InterPro" id="IPR019479">
    <property type="entry name" value="Peroxiredoxin_C"/>
</dbReference>
<reference evidence="10 11" key="1">
    <citation type="submission" date="2018-07" db="EMBL/GenBank/DDBJ databases">
        <title>The complete nuclear genome of the prasinophyte Chloropicon primus (CCMP1205).</title>
        <authorList>
            <person name="Pombert J.-F."/>
            <person name="Otis C."/>
            <person name="Turmel M."/>
            <person name="Lemieux C."/>
        </authorList>
    </citation>
    <scope>NUCLEOTIDE SEQUENCE [LARGE SCALE GENOMIC DNA]</scope>
    <source>
        <strain evidence="10 11">CCMP1205</strain>
    </source>
</reference>
<evidence type="ECO:0000256" key="5">
    <source>
        <dbReference type="ARBA" id="ARBA00025719"/>
    </source>
</evidence>
<dbReference type="GO" id="GO:0005739">
    <property type="term" value="C:mitochondrion"/>
    <property type="evidence" value="ECO:0007669"/>
    <property type="project" value="TreeGrafter"/>
</dbReference>
<evidence type="ECO:0000256" key="1">
    <source>
        <dbReference type="ARBA" id="ARBA00022559"/>
    </source>
</evidence>
<gene>
    <name evidence="10" type="ORF">A3770_03p23340</name>
</gene>
<evidence type="ECO:0000256" key="6">
    <source>
        <dbReference type="ARBA" id="ARBA00049091"/>
    </source>
</evidence>
<dbReference type="FunFam" id="3.40.30.10:FF:000011">
    <property type="entry name" value="Peroxiredoxin PRX1"/>
    <property type="match status" value="1"/>
</dbReference>
<dbReference type="STRING" id="1764295.A0A5B8MH89"/>
<dbReference type="FunFam" id="3.30.1020.10:FF:000001">
    <property type="entry name" value="1-Cys peroxiredoxin"/>
    <property type="match status" value="1"/>
</dbReference>
<dbReference type="EMBL" id="CP031036">
    <property type="protein sequence ID" value="QDZ19816.1"/>
    <property type="molecule type" value="Genomic_DNA"/>
</dbReference>